<organism evidence="8 9">
    <name type="scientific">Endozoicomonas lisbonensis</name>
    <dbReference type="NCBI Taxonomy" id="3120522"/>
    <lineage>
        <taxon>Bacteria</taxon>
        <taxon>Pseudomonadati</taxon>
        <taxon>Pseudomonadota</taxon>
        <taxon>Gammaproteobacteria</taxon>
        <taxon>Oceanospirillales</taxon>
        <taxon>Endozoicomonadaceae</taxon>
        <taxon>Endozoicomonas</taxon>
    </lineage>
</organism>
<dbReference type="PANTHER" id="PTHR33567">
    <property type="entry name" value="CHROMATE ION TRANSPORTER (EUROFUNG)"/>
    <property type="match status" value="1"/>
</dbReference>
<protein>
    <submittedName>
        <fullName evidence="8">Chromate transporter</fullName>
    </submittedName>
</protein>
<comment type="similarity">
    <text evidence="2">Belongs to the chromate ion transporter (CHR) (TC 2.A.51) family.</text>
</comment>
<feature type="transmembrane region" description="Helical" evidence="7">
    <location>
        <begin position="303"/>
        <end position="328"/>
    </location>
</feature>
<evidence type="ECO:0000256" key="7">
    <source>
        <dbReference type="SAM" id="Phobius"/>
    </source>
</evidence>
<feature type="transmembrane region" description="Helical" evidence="7">
    <location>
        <begin position="206"/>
        <end position="226"/>
    </location>
</feature>
<reference evidence="8 9" key="1">
    <citation type="submission" date="2024-06" db="EMBL/GenBank/DDBJ databases">
        <title>Genomic Encyclopedia of Type Strains, Phase V (KMG-V): Genome sequencing to study the core and pangenomes of soil and plant-associated prokaryotes.</title>
        <authorList>
            <person name="Whitman W."/>
        </authorList>
    </citation>
    <scope>NUCLEOTIDE SEQUENCE [LARGE SCALE GENOMIC DNA]</scope>
    <source>
        <strain evidence="8 9">NE40</strain>
    </source>
</reference>
<dbReference type="NCBIfam" id="TIGR00937">
    <property type="entry name" value="2A51"/>
    <property type="match status" value="1"/>
</dbReference>
<accession>A0ABV2SFV4</accession>
<comment type="subcellular location">
    <subcellularLocation>
        <location evidence="1">Cell membrane</location>
        <topology evidence="1">Multi-pass membrane protein</topology>
    </subcellularLocation>
</comment>
<dbReference type="RefSeq" id="WP_354010979.1">
    <property type="nucleotide sequence ID" value="NZ_JBEWTA010000001.1"/>
</dbReference>
<evidence type="ECO:0000256" key="4">
    <source>
        <dbReference type="ARBA" id="ARBA00022692"/>
    </source>
</evidence>
<feature type="transmembrane region" description="Helical" evidence="7">
    <location>
        <begin position="20"/>
        <end position="42"/>
    </location>
</feature>
<keyword evidence="5 7" id="KW-1133">Transmembrane helix</keyword>
<evidence type="ECO:0000256" key="3">
    <source>
        <dbReference type="ARBA" id="ARBA00022475"/>
    </source>
</evidence>
<comment type="caution">
    <text evidence="8">The sequence shown here is derived from an EMBL/GenBank/DDBJ whole genome shotgun (WGS) entry which is preliminary data.</text>
</comment>
<gene>
    <name evidence="8" type="ORF">V5J35_001846</name>
</gene>
<evidence type="ECO:0000313" key="9">
    <source>
        <dbReference type="Proteomes" id="UP001549366"/>
    </source>
</evidence>
<keyword evidence="4 7" id="KW-0812">Transmembrane</keyword>
<sequence length="403" mass="42500">MTTSNDKMSDHPMLKNCFEVFIRFLTLGCYAFGGPTAHIGYFHREFVEKRQWLSEQEYADTVALCQMLPGPASSQVGISIGFDRAGLPGALAAFTGFTLPSAILMVLLAMGYSEISGLSSAMGILHGVKLFAVAVVTDALIKMGKSLCPDRPRVTMAIITAGLMLMMPGVAMQMAVIIAGAIAGYVIYNQSTGTNPLPEVKGRKRIAFAAAALFVAGILVIPVLAAQSDNAALQLFDSFYRSGALVFGGGHVVLPMLQAELVHDAGITADAFLVGYSAAQAVPGPMFTLAPFLGGVFGGSFNLSYALVALVAMFAPSFLLLAAAWPFWNRLKAMPKLRSAINGINAVVTGLLLAALYDPVITLAIKGAEDVALALLAYLLLAVWKLPIALMVPLYAGIGFVLL</sequence>
<evidence type="ECO:0000256" key="1">
    <source>
        <dbReference type="ARBA" id="ARBA00004651"/>
    </source>
</evidence>
<evidence type="ECO:0000256" key="5">
    <source>
        <dbReference type="ARBA" id="ARBA00022989"/>
    </source>
</evidence>
<dbReference type="InterPro" id="IPR003370">
    <property type="entry name" value="Chromate_transpt"/>
</dbReference>
<evidence type="ECO:0000313" key="8">
    <source>
        <dbReference type="EMBL" id="MET4756654.1"/>
    </source>
</evidence>
<feature type="transmembrane region" description="Helical" evidence="7">
    <location>
        <begin position="340"/>
        <end position="357"/>
    </location>
</feature>
<keyword evidence="3" id="KW-1003">Cell membrane</keyword>
<dbReference type="PIRSF" id="PIRSF004810">
    <property type="entry name" value="ChrA"/>
    <property type="match status" value="1"/>
</dbReference>
<dbReference type="Pfam" id="PF02417">
    <property type="entry name" value="Chromate_transp"/>
    <property type="match status" value="2"/>
</dbReference>
<proteinExistence type="inferred from homology"/>
<evidence type="ECO:0000256" key="2">
    <source>
        <dbReference type="ARBA" id="ARBA00005262"/>
    </source>
</evidence>
<feature type="transmembrane region" description="Helical" evidence="7">
    <location>
        <begin position="90"/>
        <end position="112"/>
    </location>
</feature>
<dbReference type="EMBL" id="JBEWTB010000002">
    <property type="protein sequence ID" value="MET4756654.1"/>
    <property type="molecule type" value="Genomic_DNA"/>
</dbReference>
<feature type="transmembrane region" description="Helical" evidence="7">
    <location>
        <begin position="153"/>
        <end position="186"/>
    </location>
</feature>
<feature type="transmembrane region" description="Helical" evidence="7">
    <location>
        <begin position="118"/>
        <end position="141"/>
    </location>
</feature>
<feature type="transmembrane region" description="Helical" evidence="7">
    <location>
        <begin position="377"/>
        <end position="402"/>
    </location>
</feature>
<evidence type="ECO:0000256" key="6">
    <source>
        <dbReference type="ARBA" id="ARBA00023136"/>
    </source>
</evidence>
<keyword evidence="9" id="KW-1185">Reference proteome</keyword>
<dbReference type="InterPro" id="IPR014047">
    <property type="entry name" value="Chr_Tranpt_l_chain"/>
</dbReference>
<dbReference type="PANTHER" id="PTHR33567:SF3">
    <property type="entry name" value="CHROMATE ION TRANSPORTER (EUROFUNG)"/>
    <property type="match status" value="1"/>
</dbReference>
<name>A0ABV2SFV4_9GAMM</name>
<keyword evidence="6 7" id="KW-0472">Membrane</keyword>
<dbReference type="Proteomes" id="UP001549366">
    <property type="component" value="Unassembled WGS sequence"/>
</dbReference>